<dbReference type="GO" id="GO:0006955">
    <property type="term" value="P:immune response"/>
    <property type="evidence" value="ECO:0007669"/>
    <property type="project" value="InterPro"/>
</dbReference>
<evidence type="ECO:0000313" key="4">
    <source>
        <dbReference type="Ensembl" id="ENSACAP00000040805.1"/>
    </source>
</evidence>
<dbReference type="SUPFAM" id="SSF49842">
    <property type="entry name" value="TNF-like"/>
    <property type="match status" value="1"/>
</dbReference>
<evidence type="ECO:0000256" key="1">
    <source>
        <dbReference type="ARBA" id="ARBA00008670"/>
    </source>
</evidence>
<feature type="transmembrane region" description="Helical" evidence="2">
    <location>
        <begin position="45"/>
        <end position="69"/>
    </location>
</feature>
<keyword evidence="2" id="KW-1133">Transmembrane helix</keyword>
<dbReference type="GO" id="GO:0045944">
    <property type="term" value="P:positive regulation of transcription by RNA polymerase II"/>
    <property type="evidence" value="ECO:0007669"/>
    <property type="project" value="Ensembl"/>
</dbReference>
<dbReference type="Pfam" id="PF00229">
    <property type="entry name" value="TNF"/>
    <property type="match status" value="1"/>
</dbReference>
<gene>
    <name evidence="4" type="primary">TNFSF8</name>
</gene>
<sequence>MERYPEDFVNPEKTSSFRVNCPQEVAKDMTEHSVTRQFNPTIQGYLCFATVSLTLCLLATLGIIVVLVLQRTVNLSLACSWVPKFSMQKKLEKALPVNQTRLKWHKEGILYNFHYDDGNLVVQKPGLYFIFCHLQFSFPTCGSSAEDLTLSLSVNGNIMKETVLTLCSSHKTSERISHDISSALLVEMNIGDRFGVDVNLFRYLHTDTLPSSNVLGAFKYLGGDWKCPFLGTIAGQCL</sequence>
<dbReference type="InterPro" id="IPR053104">
    <property type="entry name" value="TNF_ligand_SF_member_8"/>
</dbReference>
<dbReference type="InterPro" id="IPR008983">
    <property type="entry name" value="Tumour_necrosis_fac-like_dom"/>
</dbReference>
<protein>
    <submittedName>
        <fullName evidence="4">TNF superfamily member 8</fullName>
    </submittedName>
</protein>
<evidence type="ECO:0000259" key="3">
    <source>
        <dbReference type="PROSITE" id="PS50049"/>
    </source>
</evidence>
<dbReference type="GO" id="GO:0050830">
    <property type="term" value="P:defense response to Gram-positive bacterium"/>
    <property type="evidence" value="ECO:0007669"/>
    <property type="project" value="Ensembl"/>
</dbReference>
<dbReference type="PROSITE" id="PS50049">
    <property type="entry name" value="THD_2"/>
    <property type="match status" value="1"/>
</dbReference>
<keyword evidence="5" id="KW-1185">Reference proteome</keyword>
<dbReference type="GeneTree" id="ENSGT00390000011719"/>
<feature type="domain" description="THD" evidence="3">
    <location>
        <begin position="67"/>
        <end position="220"/>
    </location>
</feature>
<dbReference type="Ensembl" id="ENSACAT00000039209.1">
    <property type="protein sequence ID" value="ENSACAP00000040805.1"/>
    <property type="gene ID" value="ENSACAG00000039487.1"/>
</dbReference>
<organism evidence="4 5">
    <name type="scientific">Anolis carolinensis</name>
    <name type="common">Green anole</name>
    <name type="synonym">American chameleon</name>
    <dbReference type="NCBI Taxonomy" id="28377"/>
    <lineage>
        <taxon>Eukaryota</taxon>
        <taxon>Metazoa</taxon>
        <taxon>Chordata</taxon>
        <taxon>Craniata</taxon>
        <taxon>Vertebrata</taxon>
        <taxon>Euteleostomi</taxon>
        <taxon>Lepidosauria</taxon>
        <taxon>Squamata</taxon>
        <taxon>Bifurcata</taxon>
        <taxon>Unidentata</taxon>
        <taxon>Episquamata</taxon>
        <taxon>Toxicofera</taxon>
        <taxon>Iguania</taxon>
        <taxon>Dactyloidae</taxon>
        <taxon>Anolis</taxon>
    </lineage>
</organism>
<dbReference type="InParanoid" id="A0A803U015"/>
<dbReference type="GO" id="GO:0043374">
    <property type="term" value="P:CD8-positive, alpha-beta T cell differentiation"/>
    <property type="evidence" value="ECO:0000318"/>
    <property type="project" value="GO_Central"/>
</dbReference>
<reference evidence="4" key="1">
    <citation type="submission" date="2009-12" db="EMBL/GenBank/DDBJ databases">
        <title>The Genome Sequence of Anolis carolinensis (Green Anole Lizard).</title>
        <authorList>
            <consortium name="The Genome Sequencing Platform"/>
            <person name="Di Palma F."/>
            <person name="Alfoldi J."/>
            <person name="Heiman D."/>
            <person name="Young S."/>
            <person name="Grabherr M."/>
            <person name="Johnson J."/>
            <person name="Lander E.S."/>
            <person name="Lindblad-Toh K."/>
        </authorList>
    </citation>
    <scope>NUCLEOTIDE SEQUENCE [LARGE SCALE GENOMIC DNA]</scope>
    <source>
        <strain evidence="4">JBL SC #1</strain>
    </source>
</reference>
<dbReference type="GO" id="GO:0016020">
    <property type="term" value="C:membrane"/>
    <property type="evidence" value="ECO:0007669"/>
    <property type="project" value="InterPro"/>
</dbReference>
<dbReference type="PANTHER" id="PTHR32163">
    <property type="entry name" value="TUMOR NECROSIS FACTOR LIGAND SUPERFAMILY MEMBER 8"/>
    <property type="match status" value="1"/>
</dbReference>
<dbReference type="SMART" id="SM00207">
    <property type="entry name" value="TNF"/>
    <property type="match status" value="1"/>
</dbReference>
<dbReference type="PROSITE" id="PS00251">
    <property type="entry name" value="THD_1"/>
    <property type="match status" value="1"/>
</dbReference>
<dbReference type="InterPro" id="IPR006052">
    <property type="entry name" value="TNF_dom"/>
</dbReference>
<comment type="similarity">
    <text evidence="1">Belongs to the tumor necrosis factor family.</text>
</comment>
<dbReference type="InterPro" id="IPR021184">
    <property type="entry name" value="TNF_CS"/>
</dbReference>
<evidence type="ECO:0000313" key="5">
    <source>
        <dbReference type="Proteomes" id="UP000001646"/>
    </source>
</evidence>
<dbReference type="Proteomes" id="UP000001646">
    <property type="component" value="Unplaced"/>
</dbReference>
<evidence type="ECO:0000256" key="2">
    <source>
        <dbReference type="SAM" id="Phobius"/>
    </source>
</evidence>
<name>A0A803U015_ANOCA</name>
<dbReference type="GO" id="GO:0005164">
    <property type="term" value="F:tumor necrosis factor receptor binding"/>
    <property type="evidence" value="ECO:0007669"/>
    <property type="project" value="InterPro"/>
</dbReference>
<proteinExistence type="inferred from homology"/>
<dbReference type="PANTHER" id="PTHR32163:SF1">
    <property type="entry name" value="TUMOR NECROSIS FACTOR LIGAND SUPERFAMILY MEMBER 8"/>
    <property type="match status" value="1"/>
</dbReference>
<keyword evidence="2" id="KW-0472">Membrane</keyword>
<dbReference type="Gene3D" id="2.60.120.40">
    <property type="match status" value="1"/>
</dbReference>
<accession>A0A803U015</accession>
<keyword evidence="2" id="KW-0812">Transmembrane</keyword>
<reference evidence="4" key="2">
    <citation type="submission" date="2025-08" db="UniProtKB">
        <authorList>
            <consortium name="Ensembl"/>
        </authorList>
    </citation>
    <scope>IDENTIFICATION</scope>
</reference>
<dbReference type="AlphaFoldDB" id="A0A803U015"/>
<reference evidence="4" key="3">
    <citation type="submission" date="2025-09" db="UniProtKB">
        <authorList>
            <consortium name="Ensembl"/>
        </authorList>
    </citation>
    <scope>IDENTIFICATION</scope>
</reference>